<dbReference type="InterPro" id="IPR013149">
    <property type="entry name" value="ADH-like_C"/>
</dbReference>
<evidence type="ECO:0000313" key="9">
    <source>
        <dbReference type="EMBL" id="GII22699.1"/>
    </source>
</evidence>
<keyword evidence="10" id="KW-1185">Reference proteome</keyword>
<dbReference type="Proteomes" id="UP000599074">
    <property type="component" value="Unassembled WGS sequence"/>
</dbReference>
<dbReference type="InterPro" id="IPR013154">
    <property type="entry name" value="ADH-like_N"/>
</dbReference>
<dbReference type="Pfam" id="PF00107">
    <property type="entry name" value="ADH_zinc_N"/>
    <property type="match status" value="1"/>
</dbReference>
<sequence>MNDLRIEARPTPRPGPGELLVEVRSVGVCGSDVHYYQHGRIGRYVVEQPLVLGHEASGVVVAAGPGADASRVGERVAIEPGIPCGRCTRCRTGHYNLCPDVRFFATPPIDGAFARYVAINQDFAYPVPDTLDDDEAALIEPLSVGLWASWRAGIRGGERVLVTGAGPIGLVAVQVARALGAAEVIVTDLNRRRLGLAADLGATSVIDLTRESVPADLGADILLECSGAPQALVDGIRALAAAGTAVAVGMGPAADAVVPLQLIQNREIVLTGTFRYANTYPKAIALAAAGRIQLRSLVTGRYDLDHTEEALTAGSSDPSAVKAVVHPQQR</sequence>
<comment type="cofactor">
    <cofactor evidence="1 6">
        <name>Zn(2+)</name>
        <dbReference type="ChEBI" id="CHEBI:29105"/>
    </cofactor>
</comment>
<dbReference type="PANTHER" id="PTHR43161">
    <property type="entry name" value="SORBITOL DEHYDROGENASE"/>
    <property type="match status" value="1"/>
</dbReference>
<dbReference type="InterPro" id="IPR002328">
    <property type="entry name" value="ADH_Zn_CS"/>
</dbReference>
<organism evidence="9 10">
    <name type="scientific">Planosporangium mesophilum</name>
    <dbReference type="NCBI Taxonomy" id="689768"/>
    <lineage>
        <taxon>Bacteria</taxon>
        <taxon>Bacillati</taxon>
        <taxon>Actinomycetota</taxon>
        <taxon>Actinomycetes</taxon>
        <taxon>Micromonosporales</taxon>
        <taxon>Micromonosporaceae</taxon>
        <taxon>Planosporangium</taxon>
    </lineage>
</organism>
<feature type="domain" description="Enoyl reductase (ER)" evidence="8">
    <location>
        <begin position="1"/>
        <end position="325"/>
    </location>
</feature>
<dbReference type="EMBL" id="BOON01000019">
    <property type="protein sequence ID" value="GII22699.1"/>
    <property type="molecule type" value="Genomic_DNA"/>
</dbReference>
<dbReference type="PROSITE" id="PS00059">
    <property type="entry name" value="ADH_ZINC"/>
    <property type="match status" value="1"/>
</dbReference>
<keyword evidence="3 6" id="KW-0479">Metal-binding</keyword>
<accession>A0A8J3X0U9</accession>
<evidence type="ECO:0000256" key="1">
    <source>
        <dbReference type="ARBA" id="ARBA00001947"/>
    </source>
</evidence>
<dbReference type="Pfam" id="PF08240">
    <property type="entry name" value="ADH_N"/>
    <property type="match status" value="1"/>
</dbReference>
<keyword evidence="4 6" id="KW-0862">Zinc</keyword>
<comment type="similarity">
    <text evidence="2 6">Belongs to the zinc-containing alcohol dehydrogenase family.</text>
</comment>
<dbReference type="Gene3D" id="3.90.180.10">
    <property type="entry name" value="Medium-chain alcohol dehydrogenases, catalytic domain"/>
    <property type="match status" value="1"/>
</dbReference>
<evidence type="ECO:0000313" key="10">
    <source>
        <dbReference type="Proteomes" id="UP000599074"/>
    </source>
</evidence>
<evidence type="ECO:0000256" key="2">
    <source>
        <dbReference type="ARBA" id="ARBA00008072"/>
    </source>
</evidence>
<evidence type="ECO:0000256" key="5">
    <source>
        <dbReference type="ARBA" id="ARBA00023002"/>
    </source>
</evidence>
<dbReference type="PANTHER" id="PTHR43161:SF9">
    <property type="entry name" value="SORBITOL DEHYDROGENASE"/>
    <property type="match status" value="1"/>
</dbReference>
<dbReference type="InterPro" id="IPR011032">
    <property type="entry name" value="GroES-like_sf"/>
</dbReference>
<dbReference type="GO" id="GO:0008270">
    <property type="term" value="F:zinc ion binding"/>
    <property type="evidence" value="ECO:0007669"/>
    <property type="project" value="InterPro"/>
</dbReference>
<evidence type="ECO:0000256" key="6">
    <source>
        <dbReference type="RuleBase" id="RU361277"/>
    </source>
</evidence>
<reference evidence="9" key="1">
    <citation type="submission" date="2021-01" db="EMBL/GenBank/DDBJ databases">
        <title>Whole genome shotgun sequence of Planosporangium mesophilum NBRC 109066.</title>
        <authorList>
            <person name="Komaki H."/>
            <person name="Tamura T."/>
        </authorList>
    </citation>
    <scope>NUCLEOTIDE SEQUENCE</scope>
    <source>
        <strain evidence="9">NBRC 109066</strain>
    </source>
</reference>
<keyword evidence="5" id="KW-0560">Oxidoreductase</keyword>
<dbReference type="InterPro" id="IPR020843">
    <property type="entry name" value="ER"/>
</dbReference>
<feature type="region of interest" description="Disordered" evidence="7">
    <location>
        <begin position="311"/>
        <end position="330"/>
    </location>
</feature>
<name>A0A8J3X0U9_9ACTN</name>
<dbReference type="InterPro" id="IPR045306">
    <property type="entry name" value="SDH-like"/>
</dbReference>
<evidence type="ECO:0000256" key="4">
    <source>
        <dbReference type="ARBA" id="ARBA00022833"/>
    </source>
</evidence>
<evidence type="ECO:0000256" key="3">
    <source>
        <dbReference type="ARBA" id="ARBA00022723"/>
    </source>
</evidence>
<comment type="caution">
    <text evidence="9">The sequence shown here is derived from an EMBL/GenBank/DDBJ whole genome shotgun (WGS) entry which is preliminary data.</text>
</comment>
<dbReference type="AlphaFoldDB" id="A0A8J3X0U9"/>
<dbReference type="SUPFAM" id="SSF51735">
    <property type="entry name" value="NAD(P)-binding Rossmann-fold domains"/>
    <property type="match status" value="1"/>
</dbReference>
<proteinExistence type="inferred from homology"/>
<dbReference type="CDD" id="cd05285">
    <property type="entry name" value="sorbitol_DH"/>
    <property type="match status" value="1"/>
</dbReference>
<protein>
    <submittedName>
        <fullName evidence="9">Sorbitol dehydrogenase</fullName>
    </submittedName>
</protein>
<dbReference type="GO" id="GO:0016616">
    <property type="term" value="F:oxidoreductase activity, acting on the CH-OH group of donors, NAD or NADP as acceptor"/>
    <property type="evidence" value="ECO:0007669"/>
    <property type="project" value="InterPro"/>
</dbReference>
<gene>
    <name evidence="9" type="ORF">Pme01_22960</name>
</gene>
<dbReference type="InterPro" id="IPR036291">
    <property type="entry name" value="NAD(P)-bd_dom_sf"/>
</dbReference>
<evidence type="ECO:0000256" key="7">
    <source>
        <dbReference type="SAM" id="MobiDB-lite"/>
    </source>
</evidence>
<dbReference type="SMART" id="SM00829">
    <property type="entry name" value="PKS_ER"/>
    <property type="match status" value="1"/>
</dbReference>
<dbReference type="SUPFAM" id="SSF50129">
    <property type="entry name" value="GroES-like"/>
    <property type="match status" value="1"/>
</dbReference>
<evidence type="ECO:0000259" key="8">
    <source>
        <dbReference type="SMART" id="SM00829"/>
    </source>
</evidence>
<dbReference type="Gene3D" id="3.40.50.720">
    <property type="entry name" value="NAD(P)-binding Rossmann-like Domain"/>
    <property type="match status" value="1"/>
</dbReference>